<dbReference type="InterPro" id="IPR000210">
    <property type="entry name" value="BTB/POZ_dom"/>
</dbReference>
<reference evidence="4 5" key="1">
    <citation type="submission" date="2024-02" db="EMBL/GenBank/DDBJ databases">
        <authorList>
            <person name="Chen Y."/>
            <person name="Shah S."/>
            <person name="Dougan E. K."/>
            <person name="Thang M."/>
            <person name="Chan C."/>
        </authorList>
    </citation>
    <scope>NUCLEOTIDE SEQUENCE [LARGE SCALE GENOMIC DNA]</scope>
</reference>
<name>A0ABP0JP76_9DINO</name>
<protein>
    <recommendedName>
        <fullName evidence="2">BTB domain-containing protein</fullName>
    </recommendedName>
</protein>
<accession>A0ABP0JP76</accession>
<proteinExistence type="predicted"/>
<sequence length="279" mass="31934">MPRGGAKSLLANARRGLLTFKVGGEPFELPWPFLALHSPKWAQKLAEEPEMAEQVIELEGEADSFRAFLNFLQGAEGPTGDLRPDNFMAVLEWSEDFGVDHIRGQCEAFLLDPKGRDAIELSPDEILEIAARFNMPKLYQKAVEITGQGMQYLQVPEGPTRFESEDLRTDVLAAHLGMGVMSSDGEMRVRHRLADQMMLPDPHERARLLWKARKRFQTPSAASELEPDWRCLHLVWPHHTLRGEDWLAVAAEPQPTTFRRPIRRRRPRARERQLMEELP</sequence>
<dbReference type="EMBL" id="CAXAMM010007903">
    <property type="protein sequence ID" value="CAK9015790.1"/>
    <property type="molecule type" value="Genomic_DNA"/>
</dbReference>
<dbReference type="SUPFAM" id="SSF54695">
    <property type="entry name" value="POZ domain"/>
    <property type="match status" value="1"/>
</dbReference>
<dbReference type="Gene3D" id="3.30.710.10">
    <property type="entry name" value="Potassium Channel Kv1.1, Chain A"/>
    <property type="match status" value="1"/>
</dbReference>
<evidence type="ECO:0000313" key="3">
    <source>
        <dbReference type="EMBL" id="CAK9015790.1"/>
    </source>
</evidence>
<dbReference type="Proteomes" id="UP001642464">
    <property type="component" value="Unassembled WGS sequence"/>
</dbReference>
<feature type="compositionally biased region" description="Basic residues" evidence="1">
    <location>
        <begin position="260"/>
        <end position="269"/>
    </location>
</feature>
<organism evidence="4 5">
    <name type="scientific">Durusdinium trenchii</name>
    <dbReference type="NCBI Taxonomy" id="1381693"/>
    <lineage>
        <taxon>Eukaryota</taxon>
        <taxon>Sar</taxon>
        <taxon>Alveolata</taxon>
        <taxon>Dinophyceae</taxon>
        <taxon>Suessiales</taxon>
        <taxon>Symbiodiniaceae</taxon>
        <taxon>Durusdinium</taxon>
    </lineage>
</organism>
<dbReference type="EMBL" id="CAXAMM010007980">
    <property type="protein sequence ID" value="CAK9015948.1"/>
    <property type="molecule type" value="Genomic_DNA"/>
</dbReference>
<evidence type="ECO:0000313" key="4">
    <source>
        <dbReference type="EMBL" id="CAK9015948.1"/>
    </source>
</evidence>
<comment type="caution">
    <text evidence="4">The sequence shown here is derived from an EMBL/GenBank/DDBJ whole genome shotgun (WGS) entry which is preliminary data.</text>
</comment>
<evidence type="ECO:0000256" key="1">
    <source>
        <dbReference type="SAM" id="MobiDB-lite"/>
    </source>
</evidence>
<dbReference type="Pfam" id="PF00651">
    <property type="entry name" value="BTB"/>
    <property type="match status" value="1"/>
</dbReference>
<feature type="compositionally biased region" description="Basic and acidic residues" evidence="1">
    <location>
        <begin position="270"/>
        <end position="279"/>
    </location>
</feature>
<evidence type="ECO:0000259" key="2">
    <source>
        <dbReference type="Pfam" id="PF00651"/>
    </source>
</evidence>
<gene>
    <name evidence="3" type="ORF">SCF082_LOCUS12913</name>
    <name evidence="4" type="ORF">SCF082_LOCUS12975</name>
</gene>
<evidence type="ECO:0000313" key="5">
    <source>
        <dbReference type="Proteomes" id="UP001642464"/>
    </source>
</evidence>
<keyword evidence="5" id="KW-1185">Reference proteome</keyword>
<feature type="domain" description="BTB" evidence="2">
    <location>
        <begin position="19"/>
        <end position="111"/>
    </location>
</feature>
<feature type="region of interest" description="Disordered" evidence="1">
    <location>
        <begin position="258"/>
        <end position="279"/>
    </location>
</feature>
<dbReference type="InterPro" id="IPR011333">
    <property type="entry name" value="SKP1/BTB/POZ_sf"/>
</dbReference>